<name>A0A931G763_9BACT</name>
<dbReference type="EMBL" id="JACCQK010000210">
    <property type="protein sequence ID" value="MBG0779116.1"/>
    <property type="molecule type" value="Genomic_DNA"/>
</dbReference>
<reference evidence="2" key="1">
    <citation type="submission" date="2020-07" db="EMBL/GenBank/DDBJ databases">
        <title>Severe corrosion of carbon steel in oil field produced water can be linked to methanogenic archaea containing a special type of NiFe hydrogenase.</title>
        <authorList>
            <person name="Lahme S."/>
            <person name="Mand J."/>
            <person name="Longwell J."/>
            <person name="Smith R."/>
            <person name="Enning D."/>
        </authorList>
    </citation>
    <scope>NUCLEOTIDE SEQUENCE</scope>
    <source>
        <strain evidence="2">MIC098Bin6</strain>
    </source>
</reference>
<evidence type="ECO:0000313" key="2">
    <source>
        <dbReference type="EMBL" id="MBG0779116.1"/>
    </source>
</evidence>
<gene>
    <name evidence="2" type="ORF">H0S81_04240</name>
</gene>
<proteinExistence type="predicted"/>
<dbReference type="Proteomes" id="UP000706172">
    <property type="component" value="Unassembled WGS sequence"/>
</dbReference>
<comment type="caution">
    <text evidence="2">The sequence shown here is derived from an EMBL/GenBank/DDBJ whole genome shotgun (WGS) entry which is preliminary data.</text>
</comment>
<evidence type="ECO:0000313" key="3">
    <source>
        <dbReference type="Proteomes" id="UP000706172"/>
    </source>
</evidence>
<feature type="region of interest" description="Disordered" evidence="1">
    <location>
        <begin position="49"/>
        <end position="76"/>
    </location>
</feature>
<sequence length="96" mass="10117">MPGLNRRGPENQGPMTGRGRGLCTGNAGYAGYDAGFGRGFGPGFGRGRRWAQGGFGGRGMGPRAVAPAAPESPDELKQRAEWLESELAAIRQQLNE</sequence>
<organism evidence="2 3">
    <name type="scientific">Desulfotignum balticum</name>
    <dbReference type="NCBI Taxonomy" id="115781"/>
    <lineage>
        <taxon>Bacteria</taxon>
        <taxon>Pseudomonadati</taxon>
        <taxon>Thermodesulfobacteriota</taxon>
        <taxon>Desulfobacteria</taxon>
        <taxon>Desulfobacterales</taxon>
        <taxon>Desulfobacteraceae</taxon>
        <taxon>Desulfotignum</taxon>
    </lineage>
</organism>
<dbReference type="InterPro" id="IPR035205">
    <property type="entry name" value="DUF5320"/>
</dbReference>
<dbReference type="AlphaFoldDB" id="A0A931G763"/>
<protein>
    <submittedName>
        <fullName evidence="2">DUF5320 domain-containing protein</fullName>
    </submittedName>
</protein>
<feature type="region of interest" description="Disordered" evidence="1">
    <location>
        <begin position="1"/>
        <end position="24"/>
    </location>
</feature>
<evidence type="ECO:0000256" key="1">
    <source>
        <dbReference type="SAM" id="MobiDB-lite"/>
    </source>
</evidence>
<dbReference type="Pfam" id="PF17253">
    <property type="entry name" value="DUF5320"/>
    <property type="match status" value="1"/>
</dbReference>
<accession>A0A931G763</accession>